<proteinExistence type="predicted"/>
<dbReference type="GO" id="GO:0046486">
    <property type="term" value="P:glycerolipid metabolic process"/>
    <property type="evidence" value="ECO:0007669"/>
    <property type="project" value="UniProtKB-ARBA"/>
</dbReference>
<dbReference type="STRING" id="1392250.A0A2I2G7E0"/>
<evidence type="ECO:0000313" key="3">
    <source>
        <dbReference type="EMBL" id="PLB48771.1"/>
    </source>
</evidence>
<reference evidence="3 4" key="1">
    <citation type="submission" date="2016-12" db="EMBL/GenBank/DDBJ databases">
        <title>The genomes of Aspergillus section Nigri reveals drivers in fungal speciation.</title>
        <authorList>
            <consortium name="DOE Joint Genome Institute"/>
            <person name="Vesth T.C."/>
            <person name="Nybo J."/>
            <person name="Theobald S."/>
            <person name="Brandl J."/>
            <person name="Frisvad J.C."/>
            <person name="Nielsen K.F."/>
            <person name="Lyhne E.K."/>
            <person name="Kogle M.E."/>
            <person name="Kuo A."/>
            <person name="Riley R."/>
            <person name="Clum A."/>
            <person name="Nolan M."/>
            <person name="Lipzen A."/>
            <person name="Salamov A."/>
            <person name="Henrissat B."/>
            <person name="Wiebenga A."/>
            <person name="De Vries R.P."/>
            <person name="Grigoriev I.V."/>
            <person name="Mortensen U.H."/>
            <person name="Andersen M.R."/>
            <person name="Baker S.E."/>
        </authorList>
    </citation>
    <scope>NUCLEOTIDE SEQUENCE [LARGE SCALE GENOMIC DNA]</scope>
    <source>
        <strain evidence="3 4">IBT 23096</strain>
    </source>
</reference>
<feature type="domain" description="PNPLA" evidence="2">
    <location>
        <begin position="38"/>
        <end position="80"/>
    </location>
</feature>
<evidence type="ECO:0000313" key="4">
    <source>
        <dbReference type="Proteomes" id="UP000234275"/>
    </source>
</evidence>
<dbReference type="RefSeq" id="XP_024704073.1">
    <property type="nucleotide sequence ID" value="XM_024847671.1"/>
</dbReference>
<keyword evidence="1" id="KW-0443">Lipid metabolism</keyword>
<dbReference type="InterPro" id="IPR016035">
    <property type="entry name" value="Acyl_Trfase/lysoPLipase"/>
</dbReference>
<accession>A0A2I2G7E0</accession>
<dbReference type="GeneID" id="36555370"/>
<dbReference type="Pfam" id="PF01734">
    <property type="entry name" value="Patatin"/>
    <property type="match status" value="1"/>
</dbReference>
<organism evidence="3 4">
    <name type="scientific">Aspergillus steynii IBT 23096</name>
    <dbReference type="NCBI Taxonomy" id="1392250"/>
    <lineage>
        <taxon>Eukaryota</taxon>
        <taxon>Fungi</taxon>
        <taxon>Dikarya</taxon>
        <taxon>Ascomycota</taxon>
        <taxon>Pezizomycotina</taxon>
        <taxon>Eurotiomycetes</taxon>
        <taxon>Eurotiomycetidae</taxon>
        <taxon>Eurotiales</taxon>
        <taxon>Aspergillaceae</taxon>
        <taxon>Aspergillus</taxon>
        <taxon>Aspergillus subgen. Circumdati</taxon>
    </lineage>
</organism>
<name>A0A2I2G7E0_9EURO</name>
<dbReference type="SUPFAM" id="SSF52151">
    <property type="entry name" value="FabD/lysophospholipase-like"/>
    <property type="match status" value="1"/>
</dbReference>
<gene>
    <name evidence="3" type="ORF">P170DRAFT_425790</name>
</gene>
<dbReference type="OrthoDB" id="4498999at2759"/>
<dbReference type="Proteomes" id="UP000234275">
    <property type="component" value="Unassembled WGS sequence"/>
</dbReference>
<sequence length="146" mass="16640">MFTSTYATCLSIPLGRHDRNIAYEQEHWLFRAENIQGEPLIWEVARATAAAPFYFSPAHIRAIGSFQDGGLRDNFAAGIARRVSCCIWPSRARVSRLIFLGTGKTESPGLRLPYFCYVFRDGFICRGYNALMSNLDIELKWLELQI</sequence>
<dbReference type="AlphaFoldDB" id="A0A2I2G7E0"/>
<comment type="caution">
    <text evidence="3">The sequence shown here is derived from an EMBL/GenBank/DDBJ whole genome shotgun (WGS) entry which is preliminary data.</text>
</comment>
<dbReference type="InterPro" id="IPR002641">
    <property type="entry name" value="PNPLA_dom"/>
</dbReference>
<evidence type="ECO:0000256" key="1">
    <source>
        <dbReference type="ARBA" id="ARBA00023098"/>
    </source>
</evidence>
<dbReference type="VEuPathDB" id="FungiDB:P170DRAFT_425790"/>
<dbReference type="EMBL" id="MSFO01000004">
    <property type="protein sequence ID" value="PLB48771.1"/>
    <property type="molecule type" value="Genomic_DNA"/>
</dbReference>
<dbReference type="Gene3D" id="3.40.1090.10">
    <property type="entry name" value="Cytosolic phospholipase A2 catalytic domain"/>
    <property type="match status" value="1"/>
</dbReference>
<evidence type="ECO:0000259" key="2">
    <source>
        <dbReference type="Pfam" id="PF01734"/>
    </source>
</evidence>
<keyword evidence="4" id="KW-1185">Reference proteome</keyword>
<protein>
    <recommendedName>
        <fullName evidence="2">PNPLA domain-containing protein</fullName>
    </recommendedName>
</protein>